<dbReference type="RefSeq" id="WP_011116955.1">
    <property type="nucleotide sequence ID" value="NC_004936.1"/>
</dbReference>
<organism evidence="2">
    <name type="scientific">Enterobacter sp. RFL1396</name>
    <dbReference type="NCBI Taxonomy" id="211595"/>
    <lineage>
        <taxon>Bacteria</taxon>
        <taxon>Pseudomonadati</taxon>
        <taxon>Pseudomonadota</taxon>
        <taxon>Gammaproteobacteria</taxon>
        <taxon>Enterobacterales</taxon>
        <taxon>Enterobacteriaceae</taxon>
        <taxon>Enterobacter</taxon>
    </lineage>
</organism>
<reference evidence="2" key="1">
    <citation type="journal article" date="2003" name="Nucleic Acids Res.">
        <title>Esp1396I restriction-modification system: structural organization and mode of regulation.</title>
        <authorList>
            <person name="Cesnaviciene E."/>
            <person name="Mitkaite G."/>
            <person name="Stankevicius K."/>
            <person name="Janulaitis A."/>
            <person name="Lubys A."/>
        </authorList>
    </citation>
    <scope>NUCLEOTIDE SEQUENCE</scope>
    <source>
        <strain evidence="2">RFL1396</strain>
        <plasmid evidence="2">pEsp1396</plasmid>
    </source>
</reference>
<sequence length="143" mass="15871">MARVSISEAARLANVSRPTIYKLLKSGELSYTSVVKHGKSVKTIDTTEIIRVFGALEVVSAGDSDSVKSDDASTSVNSDFLQSLQHQVTLLKTENAGLKDAVNARDEHISSLRQAMQLLEHKQSVSDPQNIPEKSWWQFWKSR</sequence>
<feature type="domain" description="Helix-turn-helix" evidence="1">
    <location>
        <begin position="5"/>
        <end position="40"/>
    </location>
</feature>
<keyword evidence="2" id="KW-0614">Plasmid</keyword>
<name>Q8GGG6_9ENTR</name>
<dbReference type="EMBL" id="AF527822">
    <property type="protein sequence ID" value="AAO16097.1"/>
    <property type="molecule type" value="Genomic_DNA"/>
</dbReference>
<dbReference type="NCBIfam" id="TIGR01764">
    <property type="entry name" value="excise"/>
    <property type="match status" value="1"/>
</dbReference>
<dbReference type="InterPro" id="IPR041657">
    <property type="entry name" value="HTH_17"/>
</dbReference>
<geneLocation type="plasmid" evidence="2">
    <name>pEsp1396</name>
</geneLocation>
<accession>Q8GGG6</accession>
<evidence type="ECO:0000313" key="2">
    <source>
        <dbReference type="EMBL" id="AAO16097.1"/>
    </source>
</evidence>
<dbReference type="GO" id="GO:0003677">
    <property type="term" value="F:DNA binding"/>
    <property type="evidence" value="ECO:0007669"/>
    <property type="project" value="InterPro"/>
</dbReference>
<dbReference type="Pfam" id="PF12728">
    <property type="entry name" value="HTH_17"/>
    <property type="match status" value="1"/>
</dbReference>
<proteinExistence type="predicted"/>
<dbReference type="InterPro" id="IPR010093">
    <property type="entry name" value="SinI_DNA-bd"/>
</dbReference>
<protein>
    <recommendedName>
        <fullName evidence="1">Helix-turn-helix domain-containing protein</fullName>
    </recommendedName>
</protein>
<evidence type="ECO:0000259" key="1">
    <source>
        <dbReference type="Pfam" id="PF12728"/>
    </source>
</evidence>
<dbReference type="AlphaFoldDB" id="Q8GGG6"/>